<proteinExistence type="predicted"/>
<comment type="caution">
    <text evidence="2">The sequence shown here is derived from an EMBL/GenBank/DDBJ whole genome shotgun (WGS) entry which is preliminary data.</text>
</comment>
<name>A0ABP7X5A8_9ACTN</name>
<feature type="compositionally biased region" description="Basic and acidic residues" evidence="1">
    <location>
        <begin position="108"/>
        <end position="119"/>
    </location>
</feature>
<dbReference type="Proteomes" id="UP001500683">
    <property type="component" value="Unassembled WGS sequence"/>
</dbReference>
<keyword evidence="3" id="KW-1185">Reference proteome</keyword>
<protein>
    <submittedName>
        <fullName evidence="2">Uncharacterized protein</fullName>
    </submittedName>
</protein>
<accession>A0ABP7X5A8</accession>
<sequence length="137" mass="14342">MKNTVTPIAITHHPDSEIENSIALNFRRSGGGTLSAPDTAPAWALPGHHLTGMRAGTAPAAAASALSALIHYRTAHAASSTTAPAEPRVQRPPFLETAPAPHAAGRSHQRENGRNERRGQSPPRLRALSQPVTGGCQ</sequence>
<organism evidence="2 3">
    <name type="scientific">Actinomadura miaoliensis</name>
    <dbReference type="NCBI Taxonomy" id="430685"/>
    <lineage>
        <taxon>Bacteria</taxon>
        <taxon>Bacillati</taxon>
        <taxon>Actinomycetota</taxon>
        <taxon>Actinomycetes</taxon>
        <taxon>Streptosporangiales</taxon>
        <taxon>Thermomonosporaceae</taxon>
        <taxon>Actinomadura</taxon>
    </lineage>
</organism>
<dbReference type="EMBL" id="BAAAZG010000081">
    <property type="protein sequence ID" value="GAA4105104.1"/>
    <property type="molecule type" value="Genomic_DNA"/>
</dbReference>
<evidence type="ECO:0000313" key="3">
    <source>
        <dbReference type="Proteomes" id="UP001500683"/>
    </source>
</evidence>
<gene>
    <name evidence="2" type="ORF">GCM10022214_84970</name>
</gene>
<feature type="region of interest" description="Disordered" evidence="1">
    <location>
        <begin position="75"/>
        <end position="137"/>
    </location>
</feature>
<feature type="compositionally biased region" description="Low complexity" evidence="1">
    <location>
        <begin position="75"/>
        <end position="85"/>
    </location>
</feature>
<evidence type="ECO:0000313" key="2">
    <source>
        <dbReference type="EMBL" id="GAA4105104.1"/>
    </source>
</evidence>
<evidence type="ECO:0000256" key="1">
    <source>
        <dbReference type="SAM" id="MobiDB-lite"/>
    </source>
</evidence>
<reference evidence="3" key="1">
    <citation type="journal article" date="2019" name="Int. J. Syst. Evol. Microbiol.">
        <title>The Global Catalogue of Microorganisms (GCM) 10K type strain sequencing project: providing services to taxonomists for standard genome sequencing and annotation.</title>
        <authorList>
            <consortium name="The Broad Institute Genomics Platform"/>
            <consortium name="The Broad Institute Genome Sequencing Center for Infectious Disease"/>
            <person name="Wu L."/>
            <person name="Ma J."/>
        </authorList>
    </citation>
    <scope>NUCLEOTIDE SEQUENCE [LARGE SCALE GENOMIC DNA]</scope>
    <source>
        <strain evidence="3">JCM 16702</strain>
    </source>
</reference>